<dbReference type="GO" id="GO:0033608">
    <property type="term" value="F:formyl-CoA transferase activity"/>
    <property type="evidence" value="ECO:0007669"/>
    <property type="project" value="UniProtKB-EC"/>
</dbReference>
<dbReference type="Pfam" id="PF02515">
    <property type="entry name" value="CoA_transf_3"/>
    <property type="match status" value="1"/>
</dbReference>
<dbReference type="EC" id="2.8.3.16" evidence="2"/>
<keyword evidence="1 2" id="KW-0808">Transferase</keyword>
<gene>
    <name evidence="2" type="ORF">Lfee_1568</name>
</gene>
<dbReference type="SUPFAM" id="SSF89796">
    <property type="entry name" value="CoA-transferase family III (CaiB/BaiF)"/>
    <property type="match status" value="1"/>
</dbReference>
<dbReference type="STRING" id="453.Lfee_1568"/>
<protein>
    <submittedName>
        <fullName evidence="2">Acyl-CoA transferase</fullName>
        <ecNumber evidence="2">2.8.3.16</ecNumber>
    </submittedName>
</protein>
<dbReference type="AlphaFoldDB" id="A0A0W0TM19"/>
<keyword evidence="3" id="KW-1185">Reference proteome</keyword>
<dbReference type="InterPro" id="IPR023606">
    <property type="entry name" value="CoA-Trfase_III_dom_1_sf"/>
</dbReference>
<organism evidence="2 3">
    <name type="scientific">Legionella feeleii</name>
    <dbReference type="NCBI Taxonomy" id="453"/>
    <lineage>
        <taxon>Bacteria</taxon>
        <taxon>Pseudomonadati</taxon>
        <taxon>Pseudomonadota</taxon>
        <taxon>Gammaproteobacteria</taxon>
        <taxon>Legionellales</taxon>
        <taxon>Legionellaceae</taxon>
        <taxon>Legionella</taxon>
    </lineage>
</organism>
<evidence type="ECO:0000313" key="2">
    <source>
        <dbReference type="EMBL" id="KTC96656.1"/>
    </source>
</evidence>
<evidence type="ECO:0000256" key="1">
    <source>
        <dbReference type="ARBA" id="ARBA00022679"/>
    </source>
</evidence>
<reference evidence="2 3" key="1">
    <citation type="submission" date="2015-11" db="EMBL/GenBank/DDBJ databases">
        <title>Genomic analysis of 38 Legionella species identifies large and diverse effector repertoires.</title>
        <authorList>
            <person name="Burstein D."/>
            <person name="Amaro F."/>
            <person name="Zusman T."/>
            <person name="Lifshitz Z."/>
            <person name="Cohen O."/>
            <person name="Gilbert J.A."/>
            <person name="Pupko T."/>
            <person name="Shuman H.A."/>
            <person name="Segal G."/>
        </authorList>
    </citation>
    <scope>NUCLEOTIDE SEQUENCE [LARGE SCALE GENOMIC DNA]</scope>
    <source>
        <strain evidence="2 3">WO-44C</strain>
    </source>
</reference>
<dbReference type="InterPro" id="IPR050483">
    <property type="entry name" value="CoA-transferase_III_domain"/>
</dbReference>
<dbReference type="PATRIC" id="fig|453.4.peg.1723"/>
<sequence length="350" mass="38978">MLKGLKVIDLSSVLAGPSVATFFAELGAAVIKIEHPLHKDVTRTWKLPDEDPDSEISAYFASVNFRKEYLFLDLGNEEDYVRFLNLISDADILIMNFKKGDDVKLRIQDEYLLSINPRLIIGKINGYGEENDRVAYDLVLQGESGFMSMNGTHDSGPVKMPVALIDVLAAHHLKEAILLALYNREKSGEGKVVSVSLYDAAISSLVNQASNYLMTGQIPQRIGSIHPNIAPYGEVFRTADGAQVVFAIGSDQHFTKLCTILGLKDLPGKNEFRNNQNRVKNREKLASLITEQTAKLHSDKLLEILHREHIPAGKIMDLKEVFDNDQAKALIREEVIDGIPTARMASFIFK</sequence>
<dbReference type="PANTHER" id="PTHR48207:SF3">
    <property type="entry name" value="SUCCINATE--HYDROXYMETHYLGLUTARATE COA-TRANSFERASE"/>
    <property type="match status" value="1"/>
</dbReference>
<name>A0A0W0TM19_9GAMM</name>
<proteinExistence type="predicted"/>
<evidence type="ECO:0000313" key="3">
    <source>
        <dbReference type="Proteomes" id="UP000054698"/>
    </source>
</evidence>
<dbReference type="PANTHER" id="PTHR48207">
    <property type="entry name" value="SUCCINATE--HYDROXYMETHYLGLUTARATE COA-TRANSFERASE"/>
    <property type="match status" value="1"/>
</dbReference>
<dbReference type="OrthoDB" id="9058532at2"/>
<dbReference type="Gene3D" id="3.30.1540.10">
    <property type="entry name" value="formyl-coa transferase, domain 3"/>
    <property type="match status" value="1"/>
</dbReference>
<dbReference type="Gene3D" id="3.40.50.10540">
    <property type="entry name" value="Crotonobetainyl-coa:carnitine coa-transferase, domain 1"/>
    <property type="match status" value="1"/>
</dbReference>
<dbReference type="InterPro" id="IPR044855">
    <property type="entry name" value="CoA-Trfase_III_dom3_sf"/>
</dbReference>
<dbReference type="InterPro" id="IPR003673">
    <property type="entry name" value="CoA-Trfase_fam_III"/>
</dbReference>
<dbReference type="EMBL" id="LNYB01000080">
    <property type="protein sequence ID" value="KTC96656.1"/>
    <property type="molecule type" value="Genomic_DNA"/>
</dbReference>
<dbReference type="Proteomes" id="UP000054698">
    <property type="component" value="Unassembled WGS sequence"/>
</dbReference>
<accession>A0A0W0TM19</accession>
<dbReference type="RefSeq" id="WP_058445560.1">
    <property type="nucleotide sequence ID" value="NZ_CAAAHT010000003.1"/>
</dbReference>
<comment type="caution">
    <text evidence="2">The sequence shown here is derived from an EMBL/GenBank/DDBJ whole genome shotgun (WGS) entry which is preliminary data.</text>
</comment>